<evidence type="ECO:0000313" key="2">
    <source>
        <dbReference type="EMBL" id="KAF9491667.1"/>
    </source>
</evidence>
<feature type="region of interest" description="Disordered" evidence="1">
    <location>
        <begin position="249"/>
        <end position="274"/>
    </location>
</feature>
<feature type="compositionally biased region" description="Basic and acidic residues" evidence="1">
    <location>
        <begin position="263"/>
        <end position="274"/>
    </location>
</feature>
<keyword evidence="3" id="KW-1185">Reference proteome</keyword>
<proteinExistence type="predicted"/>
<dbReference type="Proteomes" id="UP000807025">
    <property type="component" value="Unassembled WGS sequence"/>
</dbReference>
<dbReference type="OrthoDB" id="3245313at2759"/>
<dbReference type="EMBL" id="MU154614">
    <property type="protein sequence ID" value="KAF9491667.1"/>
    <property type="molecule type" value="Genomic_DNA"/>
</dbReference>
<accession>A0A9P5ZNR0</accession>
<name>A0A9P5ZNR0_PLEER</name>
<organism evidence="2 3">
    <name type="scientific">Pleurotus eryngii</name>
    <name type="common">Boletus of the steppes</name>
    <dbReference type="NCBI Taxonomy" id="5323"/>
    <lineage>
        <taxon>Eukaryota</taxon>
        <taxon>Fungi</taxon>
        <taxon>Dikarya</taxon>
        <taxon>Basidiomycota</taxon>
        <taxon>Agaricomycotina</taxon>
        <taxon>Agaricomycetes</taxon>
        <taxon>Agaricomycetidae</taxon>
        <taxon>Agaricales</taxon>
        <taxon>Pleurotineae</taxon>
        <taxon>Pleurotaceae</taxon>
        <taxon>Pleurotus</taxon>
    </lineage>
</organism>
<dbReference type="Gene3D" id="3.60.130.30">
    <property type="match status" value="1"/>
</dbReference>
<dbReference type="AlphaFoldDB" id="A0A9P5ZNR0"/>
<gene>
    <name evidence="2" type="ORF">BDN71DRAFT_1293047</name>
</gene>
<protein>
    <submittedName>
        <fullName evidence="2">Uncharacterized protein</fullName>
    </submittedName>
</protein>
<sequence>MFTGMDGMYVTDCANRVIVGGGTPRGSSWYEAVAQCVVALKHARETSQFTSKQSNHRRGRFPALAAGFAYGLGQLRPAMTVHGPPTNGALAGLLADAHIRRIAGFQSSLLLAYAPRLWEYYRSTMDGILELQPELQRNFEDSVFASITFNFGPRTVTVPHIDHLNLAGGLCAITSLGDFDPDLGGHLILWDLRMVIRFPPGATILIPSALVRHSNVPIQQGEQRYGITQYTSGGLFRWADNGFCSDADRDAKGKGKGKAPGRQWDEGLDRFEKR</sequence>
<reference evidence="2" key="1">
    <citation type="submission" date="2020-11" db="EMBL/GenBank/DDBJ databases">
        <authorList>
            <consortium name="DOE Joint Genome Institute"/>
            <person name="Ahrendt S."/>
            <person name="Riley R."/>
            <person name="Andreopoulos W."/>
            <person name="Labutti K."/>
            <person name="Pangilinan J."/>
            <person name="Ruiz-Duenas F.J."/>
            <person name="Barrasa J.M."/>
            <person name="Sanchez-Garcia M."/>
            <person name="Camarero S."/>
            <person name="Miyauchi S."/>
            <person name="Serrano A."/>
            <person name="Linde D."/>
            <person name="Babiker R."/>
            <person name="Drula E."/>
            <person name="Ayuso-Fernandez I."/>
            <person name="Pacheco R."/>
            <person name="Padilla G."/>
            <person name="Ferreira P."/>
            <person name="Barriuso J."/>
            <person name="Kellner H."/>
            <person name="Castanera R."/>
            <person name="Alfaro M."/>
            <person name="Ramirez L."/>
            <person name="Pisabarro A.G."/>
            <person name="Kuo A."/>
            <person name="Tritt A."/>
            <person name="Lipzen A."/>
            <person name="He G."/>
            <person name="Yan M."/>
            <person name="Ng V."/>
            <person name="Cullen D."/>
            <person name="Martin F."/>
            <person name="Rosso M.-N."/>
            <person name="Henrissat B."/>
            <person name="Hibbett D."/>
            <person name="Martinez A.T."/>
            <person name="Grigoriev I.V."/>
        </authorList>
    </citation>
    <scope>NUCLEOTIDE SEQUENCE</scope>
    <source>
        <strain evidence="2">ATCC 90797</strain>
    </source>
</reference>
<evidence type="ECO:0000256" key="1">
    <source>
        <dbReference type="SAM" id="MobiDB-lite"/>
    </source>
</evidence>
<comment type="caution">
    <text evidence="2">The sequence shown here is derived from an EMBL/GenBank/DDBJ whole genome shotgun (WGS) entry which is preliminary data.</text>
</comment>
<evidence type="ECO:0000313" key="3">
    <source>
        <dbReference type="Proteomes" id="UP000807025"/>
    </source>
</evidence>